<evidence type="ECO:0000313" key="1">
    <source>
        <dbReference type="EMBL" id="PWN47400.1"/>
    </source>
</evidence>
<keyword evidence="2" id="KW-1185">Reference proteome</keyword>
<name>A0ACD0NNR6_9BASI</name>
<sequence>LASSSSHNNLETLSNTRNLYRQNSSSSSTSNSSLSQHLQQRVHHHILATELDHRHRHHHHQQQRSSLSDSSRLQHDQNAQQQQPHQPQADHDHDLQDDDQAFVKPRDRNAVSTILPPSAFFQPKKPQARLSTLKPSLDPGLTQQPFQSEASNLITSTSPISKANPSSPNQTLFVPSSTSQAAAATATATTLQPRPNSPWGMVSVRSNSSSNRLDTHFNEQGQAEQNLGSSSLTDLGYESERAAHSNAASESNHVDPSAYRSSRLLSMASREPLLFSNNPPSPYSSGRLDATVPLPATGDDATEGVVPSSAGKDSPRDRGEKEANLSDRDPLALRQRASGAASATGMITDHVKIQMGKELQALEELGEKEEKVGATQEDGEKGKGGKRGRQNRRKYKDHAGSNRFLLGGWIMTSSNEPWAFLASLFLILVLPGLYLGFEAPWMVTNVSPGLVVVFIYVWLVALTSMLVTAWKDPGVIPRDLDPDPPCTLGDGAGARPLDPEDPLAIPLPRFIRVRDQEVKVKWCETCGTYRPPRSSHCRICDNCVENIGRRNYTSFLAFLWFSILSSCICIGSTVVHLVLPTWSEDRRYPRGDNRGQALDFSQSLSSSPVSAVLFFLTTLTVTPITILALYHVRLCLLNRTTVEQIRINTLSEYGLQHRPRRDPFQSRGGQDDGSYGFLDPIKLFFLSKILCKDEAGEQEKDQDPNPFATKSWKTNLSLAVLRPESFSWIDRRGWVQVDPRRQNPGF</sequence>
<dbReference type="EMBL" id="KZ820443">
    <property type="protein sequence ID" value="PWN47400.1"/>
    <property type="molecule type" value="Genomic_DNA"/>
</dbReference>
<evidence type="ECO:0000313" key="2">
    <source>
        <dbReference type="Proteomes" id="UP000245626"/>
    </source>
</evidence>
<accession>A0ACD0NNR6</accession>
<reference evidence="1 2" key="1">
    <citation type="journal article" date="2018" name="Mol. Biol. Evol.">
        <title>Broad Genomic Sampling Reveals a Smut Pathogenic Ancestry of the Fungal Clade Ustilaginomycotina.</title>
        <authorList>
            <person name="Kijpornyongpan T."/>
            <person name="Mondo S.J."/>
            <person name="Barry K."/>
            <person name="Sandor L."/>
            <person name="Lee J."/>
            <person name="Lipzen A."/>
            <person name="Pangilinan J."/>
            <person name="LaButti K."/>
            <person name="Hainaut M."/>
            <person name="Henrissat B."/>
            <person name="Grigoriev I.V."/>
            <person name="Spatafora J.W."/>
            <person name="Aime M.C."/>
        </authorList>
    </citation>
    <scope>NUCLEOTIDE SEQUENCE [LARGE SCALE GENOMIC DNA]</scope>
    <source>
        <strain evidence="1 2">SA 807</strain>
    </source>
</reference>
<gene>
    <name evidence="1" type="ORF">IE53DRAFT_364702</name>
</gene>
<proteinExistence type="predicted"/>
<protein>
    <submittedName>
        <fullName evidence="1">Uncharacterized protein</fullName>
    </submittedName>
</protein>
<feature type="non-terminal residue" evidence="1">
    <location>
        <position position="1"/>
    </location>
</feature>
<dbReference type="Proteomes" id="UP000245626">
    <property type="component" value="Unassembled WGS sequence"/>
</dbReference>
<organism evidence="1 2">
    <name type="scientific">Violaceomyces palustris</name>
    <dbReference type="NCBI Taxonomy" id="1673888"/>
    <lineage>
        <taxon>Eukaryota</taxon>
        <taxon>Fungi</taxon>
        <taxon>Dikarya</taxon>
        <taxon>Basidiomycota</taxon>
        <taxon>Ustilaginomycotina</taxon>
        <taxon>Ustilaginomycetes</taxon>
        <taxon>Violaceomycetales</taxon>
        <taxon>Violaceomycetaceae</taxon>
        <taxon>Violaceomyces</taxon>
    </lineage>
</organism>